<dbReference type="Pfam" id="PF00270">
    <property type="entry name" value="DEAD"/>
    <property type="match status" value="1"/>
</dbReference>
<dbReference type="EMBL" id="FNHS01000008">
    <property type="protein sequence ID" value="SDN40878.1"/>
    <property type="molecule type" value="Genomic_DNA"/>
</dbReference>
<protein>
    <submittedName>
        <fullName evidence="11">ATP-dependent DNA helicase RecG</fullName>
    </submittedName>
</protein>
<dbReference type="SUPFAM" id="SSF50249">
    <property type="entry name" value="Nucleic acid-binding proteins"/>
    <property type="match status" value="1"/>
</dbReference>
<dbReference type="PROSITE" id="PS51194">
    <property type="entry name" value="HELICASE_CTER"/>
    <property type="match status" value="1"/>
</dbReference>
<evidence type="ECO:0000256" key="8">
    <source>
        <dbReference type="SAM" id="MobiDB-lite"/>
    </source>
</evidence>
<proteinExistence type="predicted"/>
<dbReference type="NCBIfam" id="NF008168">
    <property type="entry name" value="PRK10917.2-2"/>
    <property type="match status" value="1"/>
</dbReference>
<sequence length="751" mass="81274">MIRRLRHHVRRTAMTDAHATQDLSVNELDAAEAPEAADARADASTLRPSILDPLFAPARSLPGIGPKMAPMIEKLLGTPEREARVVDLLFHLPQGGVARKLMGSVGEAPVGEPVTLGVTVVEHRPAQIGSGKRPHRVLVEDASGHDITLVFFGMPRPRVEKMLPLGAHRYITGRIDLWDGTRQMVHPSRIVDEAGLAELPAVEPVYGATEGLTSRAINKLAVAALDRLPILPEWQDAAWLEKNRLPAFADALRLEHRPEEAPPKAEDPLQPPPATPSRKRLAYDELLASQLALALLRARQRRKAGRVNAGDGTLSARIEAALPFALTGAQARAVAEIRADLAAPRRMLRLLQGDVGSGKTAVALLAMASAVEAGRQAALMAPTEILARQHFERLKPLAGSLRLRLMTGRDRAAERKSTLADLAAGEIDILVGTHAVFQEAVTFRDLGLAVVDEQHRFGVHQRLALGAKGEAVDFLVMTATPIPRTLALTFFGDMDVSILDEKPAGRQPIRTITLSTERIDEVVAGLARAIAGGERVYWICPLVEESEFIDLAAAAERFDDLKQHFGDAVGLIHGKMPGPEKDAAMARFAAGETKLLVSTTVVEVGVDVPEATIMVIEHAERFGLAQLHQLRGRVGRGSKASSCLLLYRGPLGQVSRARLEMMRASEDGFRIAEADLKLRGEGEVLGTRQSGLAAFRLARIESDGALLEAARDDARMIVERDPGLKSPRGQALRVLLYLFEREAAIRLIGAG</sequence>
<name>A0A1H0B564_9HYPH</name>
<dbReference type="InterPro" id="IPR014001">
    <property type="entry name" value="Helicase_ATP-bd"/>
</dbReference>
<keyword evidence="1" id="KW-0547">Nucleotide-binding</keyword>
<dbReference type="GO" id="GO:0016787">
    <property type="term" value="F:hydrolase activity"/>
    <property type="evidence" value="ECO:0007669"/>
    <property type="project" value="UniProtKB-KW"/>
</dbReference>
<reference evidence="12" key="1">
    <citation type="submission" date="2016-10" db="EMBL/GenBank/DDBJ databases">
        <authorList>
            <person name="Varghese N."/>
            <person name="Submissions S."/>
        </authorList>
    </citation>
    <scope>NUCLEOTIDE SEQUENCE [LARGE SCALE GENOMIC DNA]</scope>
    <source>
        <strain evidence="12">BL47</strain>
    </source>
</reference>
<dbReference type="STRING" id="582672.SAMN05216360_10850"/>
<dbReference type="InterPro" id="IPR001650">
    <property type="entry name" value="Helicase_C-like"/>
</dbReference>
<dbReference type="Proteomes" id="UP000198704">
    <property type="component" value="Unassembled WGS sequence"/>
</dbReference>
<keyword evidence="3" id="KW-0378">Hydrolase</keyword>
<evidence type="ECO:0000256" key="3">
    <source>
        <dbReference type="ARBA" id="ARBA00022801"/>
    </source>
</evidence>
<evidence type="ECO:0000256" key="4">
    <source>
        <dbReference type="ARBA" id="ARBA00022806"/>
    </source>
</evidence>
<dbReference type="CDD" id="cd04488">
    <property type="entry name" value="RecG_wedge_OBF"/>
    <property type="match status" value="1"/>
</dbReference>
<keyword evidence="4 11" id="KW-0347">Helicase</keyword>
<evidence type="ECO:0000256" key="6">
    <source>
        <dbReference type="ARBA" id="ARBA00023125"/>
    </source>
</evidence>
<dbReference type="Pfam" id="PF00271">
    <property type="entry name" value="Helicase_C"/>
    <property type="match status" value="1"/>
</dbReference>
<dbReference type="AlphaFoldDB" id="A0A1H0B564"/>
<dbReference type="Gene3D" id="3.40.50.300">
    <property type="entry name" value="P-loop containing nucleotide triphosphate hydrolases"/>
    <property type="match status" value="2"/>
</dbReference>
<dbReference type="SMART" id="SM00487">
    <property type="entry name" value="DEXDc"/>
    <property type="match status" value="1"/>
</dbReference>
<dbReference type="InterPro" id="IPR045562">
    <property type="entry name" value="RecG_dom3_C"/>
</dbReference>
<accession>A0A1H0B564</accession>
<evidence type="ECO:0000256" key="2">
    <source>
        <dbReference type="ARBA" id="ARBA00022763"/>
    </source>
</evidence>
<keyword evidence="2" id="KW-0227">DNA damage</keyword>
<dbReference type="NCBIfam" id="NF008164">
    <property type="entry name" value="PRK10917.1-2"/>
    <property type="match status" value="1"/>
</dbReference>
<keyword evidence="5" id="KW-0067">ATP-binding</keyword>
<keyword evidence="7" id="KW-0234">DNA repair</keyword>
<dbReference type="SMART" id="SM00490">
    <property type="entry name" value="HELICc"/>
    <property type="match status" value="1"/>
</dbReference>
<dbReference type="PANTHER" id="PTHR47964:SF1">
    <property type="entry name" value="ATP-DEPENDENT DNA HELICASE HOMOLOG RECG, CHLOROPLASTIC"/>
    <property type="match status" value="1"/>
</dbReference>
<dbReference type="GO" id="GO:0005524">
    <property type="term" value="F:ATP binding"/>
    <property type="evidence" value="ECO:0007669"/>
    <property type="project" value="UniProtKB-KW"/>
</dbReference>
<feature type="domain" description="Helicase ATP-binding" evidence="9">
    <location>
        <begin position="340"/>
        <end position="499"/>
    </location>
</feature>
<evidence type="ECO:0000256" key="5">
    <source>
        <dbReference type="ARBA" id="ARBA00022840"/>
    </source>
</evidence>
<dbReference type="Pfam" id="PF19833">
    <property type="entry name" value="RecG_dom3_C"/>
    <property type="match status" value="1"/>
</dbReference>
<dbReference type="GO" id="GO:0003677">
    <property type="term" value="F:DNA binding"/>
    <property type="evidence" value="ECO:0007669"/>
    <property type="project" value="UniProtKB-KW"/>
</dbReference>
<evidence type="ECO:0000313" key="11">
    <source>
        <dbReference type="EMBL" id="SDN40878.1"/>
    </source>
</evidence>
<dbReference type="GO" id="GO:0003678">
    <property type="term" value="F:DNA helicase activity"/>
    <property type="evidence" value="ECO:0007669"/>
    <property type="project" value="TreeGrafter"/>
</dbReference>
<dbReference type="SUPFAM" id="SSF52540">
    <property type="entry name" value="P-loop containing nucleoside triphosphate hydrolases"/>
    <property type="match status" value="2"/>
</dbReference>
<organism evidence="11 12">
    <name type="scientific">Methylobacterium phyllostachyos</name>
    <dbReference type="NCBI Taxonomy" id="582672"/>
    <lineage>
        <taxon>Bacteria</taxon>
        <taxon>Pseudomonadati</taxon>
        <taxon>Pseudomonadota</taxon>
        <taxon>Alphaproteobacteria</taxon>
        <taxon>Hyphomicrobiales</taxon>
        <taxon>Methylobacteriaceae</taxon>
        <taxon>Methylobacterium</taxon>
    </lineage>
</organism>
<evidence type="ECO:0000256" key="1">
    <source>
        <dbReference type="ARBA" id="ARBA00022741"/>
    </source>
</evidence>
<dbReference type="InterPro" id="IPR027417">
    <property type="entry name" value="P-loop_NTPase"/>
</dbReference>
<evidence type="ECO:0000259" key="10">
    <source>
        <dbReference type="PROSITE" id="PS51194"/>
    </source>
</evidence>
<evidence type="ECO:0000313" key="12">
    <source>
        <dbReference type="Proteomes" id="UP000198704"/>
    </source>
</evidence>
<dbReference type="InterPro" id="IPR011545">
    <property type="entry name" value="DEAD/DEAH_box_helicase_dom"/>
</dbReference>
<dbReference type="InterPro" id="IPR047112">
    <property type="entry name" value="RecG/Mfd"/>
</dbReference>
<evidence type="ECO:0000256" key="7">
    <source>
        <dbReference type="ARBA" id="ARBA00023204"/>
    </source>
</evidence>
<dbReference type="PANTHER" id="PTHR47964">
    <property type="entry name" value="ATP-DEPENDENT DNA HELICASE HOMOLOG RECG, CHLOROPLASTIC"/>
    <property type="match status" value="1"/>
</dbReference>
<dbReference type="CDD" id="cd17992">
    <property type="entry name" value="DEXHc_RecG"/>
    <property type="match status" value="1"/>
</dbReference>
<dbReference type="GO" id="GO:0006281">
    <property type="term" value="P:DNA repair"/>
    <property type="evidence" value="ECO:0007669"/>
    <property type="project" value="UniProtKB-KW"/>
</dbReference>
<dbReference type="InterPro" id="IPR012340">
    <property type="entry name" value="NA-bd_OB-fold"/>
</dbReference>
<evidence type="ECO:0000259" key="9">
    <source>
        <dbReference type="PROSITE" id="PS51192"/>
    </source>
</evidence>
<dbReference type="PROSITE" id="PS51192">
    <property type="entry name" value="HELICASE_ATP_BIND_1"/>
    <property type="match status" value="1"/>
</dbReference>
<feature type="domain" description="Helicase C-terminal" evidence="10">
    <location>
        <begin position="518"/>
        <end position="677"/>
    </location>
</feature>
<feature type="region of interest" description="Disordered" evidence="8">
    <location>
        <begin position="258"/>
        <end position="277"/>
    </location>
</feature>
<keyword evidence="12" id="KW-1185">Reference proteome</keyword>
<keyword evidence="6" id="KW-0238">DNA-binding</keyword>
<gene>
    <name evidence="11" type="ORF">SAMN05216360_10850</name>
</gene>
<feature type="compositionally biased region" description="Basic and acidic residues" evidence="8">
    <location>
        <begin position="258"/>
        <end position="267"/>
    </location>
</feature>